<keyword evidence="3" id="KW-1185">Reference proteome</keyword>
<dbReference type="AlphaFoldDB" id="A0A9P8PYB5"/>
<keyword evidence="1" id="KW-0175">Coiled coil</keyword>
<gene>
    <name evidence="2" type="ORF">WICMUC_000250</name>
</gene>
<evidence type="ECO:0000313" key="2">
    <source>
        <dbReference type="EMBL" id="KAH3680576.1"/>
    </source>
</evidence>
<feature type="coiled-coil region" evidence="1">
    <location>
        <begin position="82"/>
        <end position="116"/>
    </location>
</feature>
<accession>A0A9P8PYB5</accession>
<dbReference type="OrthoDB" id="3981042at2759"/>
<proteinExistence type="predicted"/>
<organism evidence="2 3">
    <name type="scientific">Wickerhamomyces mucosus</name>
    <dbReference type="NCBI Taxonomy" id="1378264"/>
    <lineage>
        <taxon>Eukaryota</taxon>
        <taxon>Fungi</taxon>
        <taxon>Dikarya</taxon>
        <taxon>Ascomycota</taxon>
        <taxon>Saccharomycotina</taxon>
        <taxon>Saccharomycetes</taxon>
        <taxon>Phaffomycetales</taxon>
        <taxon>Wickerhamomycetaceae</taxon>
        <taxon>Wickerhamomyces</taxon>
    </lineage>
</organism>
<comment type="caution">
    <text evidence="2">The sequence shown here is derived from an EMBL/GenBank/DDBJ whole genome shotgun (WGS) entry which is preliminary data.</text>
</comment>
<evidence type="ECO:0000256" key="1">
    <source>
        <dbReference type="SAM" id="Coils"/>
    </source>
</evidence>
<reference evidence="2" key="1">
    <citation type="journal article" date="2021" name="Open Biol.">
        <title>Shared evolutionary footprints suggest mitochondrial oxidative damage underlies multiple complex I losses in fungi.</title>
        <authorList>
            <person name="Schikora-Tamarit M.A."/>
            <person name="Marcet-Houben M."/>
            <person name="Nosek J."/>
            <person name="Gabaldon T."/>
        </authorList>
    </citation>
    <scope>NUCLEOTIDE SEQUENCE</scope>
    <source>
        <strain evidence="2">CBS6341</strain>
    </source>
</reference>
<dbReference type="Proteomes" id="UP000769528">
    <property type="component" value="Unassembled WGS sequence"/>
</dbReference>
<name>A0A9P8PYB5_9ASCO</name>
<evidence type="ECO:0000313" key="3">
    <source>
        <dbReference type="Proteomes" id="UP000769528"/>
    </source>
</evidence>
<reference evidence="2" key="2">
    <citation type="submission" date="2021-01" db="EMBL/GenBank/DDBJ databases">
        <authorList>
            <person name="Schikora-Tamarit M.A."/>
        </authorList>
    </citation>
    <scope>NUCLEOTIDE SEQUENCE</scope>
    <source>
        <strain evidence="2">CBS6341</strain>
    </source>
</reference>
<dbReference type="EMBL" id="JAEUBF010000094">
    <property type="protein sequence ID" value="KAH3680576.1"/>
    <property type="molecule type" value="Genomic_DNA"/>
</dbReference>
<protein>
    <submittedName>
        <fullName evidence="2">Uncharacterized protein</fullName>
    </submittedName>
</protein>
<sequence>MGLCLSCLLSKDNSDEDILNESTPLLNENHENNYDKNAMIIKRQEQLNSIVNETNEKLIDINTFINSNSSNNYIPELSIKRIDELDNRLKDNDDGYNEEEEDYEDDDDLLKRIQNEVHIQITGPLIEQFE</sequence>